<evidence type="ECO:0000313" key="3">
    <source>
        <dbReference type="Proteomes" id="UP000254209"/>
    </source>
</evidence>
<reference evidence="2 3" key="1">
    <citation type="submission" date="2018-06" db="EMBL/GenBank/DDBJ databases">
        <authorList>
            <consortium name="Pathogen Informatics"/>
            <person name="Doyle S."/>
        </authorList>
    </citation>
    <scope>NUCLEOTIDE SEQUENCE [LARGE SCALE GENOMIC DNA]</scope>
    <source>
        <strain evidence="2 3">NCTC10283</strain>
    </source>
</reference>
<evidence type="ECO:0000259" key="1">
    <source>
        <dbReference type="SMART" id="SM00960"/>
    </source>
</evidence>
<gene>
    <name evidence="2" type="ORF">NCTC10283_02463</name>
</gene>
<sequence>MVSSSIKMISLILQDLHASSSDILASALVSNDGLPIAFRLPEDVEPDRVGGMTAAMFSLGSRAAREMKVGKMQQVMVQGDDGLIVLIQASAESSLIITAKQEAKLGLVLLNARQAVKQIIEWIEE</sequence>
<dbReference type="PANTHER" id="PTHR36222">
    <property type="entry name" value="SERINE PROTEASE INHIBITOR RV3364C"/>
    <property type="match status" value="1"/>
</dbReference>
<name>A0A376BVF6_9NEIS</name>
<dbReference type="Gene3D" id="3.30.450.30">
    <property type="entry name" value="Dynein light chain 2a, cytoplasmic"/>
    <property type="match status" value="1"/>
</dbReference>
<dbReference type="Pfam" id="PF03259">
    <property type="entry name" value="Robl_LC7"/>
    <property type="match status" value="1"/>
</dbReference>
<protein>
    <submittedName>
        <fullName evidence="2">Roadblock/LC7 domain</fullName>
    </submittedName>
</protein>
<dbReference type="STRING" id="1120980.GCA_000745955_00210"/>
<dbReference type="SUPFAM" id="SSF103196">
    <property type="entry name" value="Roadblock/LC7 domain"/>
    <property type="match status" value="1"/>
</dbReference>
<dbReference type="InterPro" id="IPR053141">
    <property type="entry name" value="Mycobact_SerProt_Inhib_Rv3364c"/>
</dbReference>
<dbReference type="SMART" id="SM00960">
    <property type="entry name" value="Robl_LC7"/>
    <property type="match status" value="1"/>
</dbReference>
<dbReference type="PANTHER" id="PTHR36222:SF1">
    <property type="entry name" value="SERINE PROTEASE INHIBITOR RV3364C"/>
    <property type="match status" value="1"/>
</dbReference>
<keyword evidence="3" id="KW-1185">Reference proteome</keyword>
<dbReference type="EMBL" id="UFSO01000003">
    <property type="protein sequence ID" value="SSY80899.1"/>
    <property type="molecule type" value="Genomic_DNA"/>
</dbReference>
<accession>A0A376BVF6</accession>
<proteinExistence type="predicted"/>
<feature type="domain" description="Roadblock/LAMTOR2" evidence="1">
    <location>
        <begin position="9"/>
        <end position="99"/>
    </location>
</feature>
<dbReference type="InterPro" id="IPR004942">
    <property type="entry name" value="Roadblock/LAMTOR2_dom"/>
</dbReference>
<organism evidence="2 3">
    <name type="scientific">Alysiella crassa</name>
    <dbReference type="NCBI Taxonomy" id="153491"/>
    <lineage>
        <taxon>Bacteria</taxon>
        <taxon>Pseudomonadati</taxon>
        <taxon>Pseudomonadota</taxon>
        <taxon>Betaproteobacteria</taxon>
        <taxon>Neisseriales</taxon>
        <taxon>Neisseriaceae</taxon>
        <taxon>Alysiella</taxon>
    </lineage>
</organism>
<dbReference type="Proteomes" id="UP000254209">
    <property type="component" value="Unassembled WGS sequence"/>
</dbReference>
<dbReference type="AlphaFoldDB" id="A0A376BVF6"/>
<evidence type="ECO:0000313" key="2">
    <source>
        <dbReference type="EMBL" id="SSY80899.1"/>
    </source>
</evidence>